<dbReference type="FunFam" id="3.30.160.60:FF:001506">
    <property type="entry name" value="Zinc finger protein"/>
    <property type="match status" value="1"/>
</dbReference>
<evidence type="ECO:0000256" key="8">
    <source>
        <dbReference type="ARBA" id="ARBA00023125"/>
    </source>
</evidence>
<dbReference type="InParanoid" id="A0A3Q3GPK1"/>
<keyword evidence="10" id="KW-0539">Nucleus</keyword>
<dbReference type="GeneTree" id="ENSGT00940000164868"/>
<feature type="compositionally biased region" description="Basic and acidic residues" evidence="12">
    <location>
        <begin position="48"/>
        <end position="60"/>
    </location>
</feature>
<accession>A0A3Q3GPK1</accession>
<dbReference type="PANTHER" id="PTHR24408">
    <property type="entry name" value="ZINC FINGER PROTEIN"/>
    <property type="match status" value="1"/>
</dbReference>
<evidence type="ECO:0000259" key="13">
    <source>
        <dbReference type="PROSITE" id="PS50157"/>
    </source>
</evidence>
<reference evidence="14" key="2">
    <citation type="submission" date="2025-09" db="UniProtKB">
        <authorList>
            <consortium name="Ensembl"/>
        </authorList>
    </citation>
    <scope>IDENTIFICATION</scope>
</reference>
<dbReference type="Proteomes" id="UP000261660">
    <property type="component" value="Unplaced"/>
</dbReference>
<dbReference type="InterPro" id="IPR013087">
    <property type="entry name" value="Znf_C2H2_type"/>
</dbReference>
<evidence type="ECO:0000256" key="4">
    <source>
        <dbReference type="ARBA" id="ARBA00022737"/>
    </source>
</evidence>
<reference evidence="14" key="1">
    <citation type="submission" date="2025-08" db="UniProtKB">
        <authorList>
            <consortium name="Ensembl"/>
        </authorList>
    </citation>
    <scope>IDENTIFICATION</scope>
</reference>
<evidence type="ECO:0000256" key="10">
    <source>
        <dbReference type="ARBA" id="ARBA00023242"/>
    </source>
</evidence>
<name>A0A3Q3GPK1_9LABR</name>
<evidence type="ECO:0000256" key="9">
    <source>
        <dbReference type="ARBA" id="ARBA00023163"/>
    </source>
</evidence>
<dbReference type="PROSITE" id="PS50157">
    <property type="entry name" value="ZINC_FINGER_C2H2_2"/>
    <property type="match status" value="5"/>
</dbReference>
<evidence type="ECO:0000256" key="3">
    <source>
        <dbReference type="ARBA" id="ARBA00022723"/>
    </source>
</evidence>
<dbReference type="SMART" id="SM00355">
    <property type="entry name" value="ZnF_C2H2"/>
    <property type="match status" value="6"/>
</dbReference>
<evidence type="ECO:0000256" key="7">
    <source>
        <dbReference type="ARBA" id="ARBA00023015"/>
    </source>
</evidence>
<dbReference type="SUPFAM" id="SSF57667">
    <property type="entry name" value="beta-beta-alpha zinc fingers"/>
    <property type="match status" value="3"/>
</dbReference>
<dbReference type="Ensembl" id="ENSLBET00000033869.1">
    <property type="protein sequence ID" value="ENSLBEP00000032423.1"/>
    <property type="gene ID" value="ENSLBEG00000024451.1"/>
</dbReference>
<evidence type="ECO:0000256" key="2">
    <source>
        <dbReference type="ARBA" id="ARBA00006991"/>
    </source>
</evidence>
<keyword evidence="15" id="KW-1185">Reference proteome</keyword>
<feature type="compositionally biased region" description="Acidic residues" evidence="12">
    <location>
        <begin position="238"/>
        <end position="247"/>
    </location>
</feature>
<feature type="compositionally biased region" description="Basic and acidic residues" evidence="12">
    <location>
        <begin position="168"/>
        <end position="177"/>
    </location>
</feature>
<feature type="domain" description="C2H2-type" evidence="13">
    <location>
        <begin position="446"/>
        <end position="469"/>
    </location>
</feature>
<comment type="similarity">
    <text evidence="2">Belongs to the krueppel C2H2-type zinc-finger protein family.</text>
</comment>
<dbReference type="PANTHER" id="PTHR24408:SF64">
    <property type="entry name" value="LINKING IMMUNITY AND METABOLISM-RELATED"/>
    <property type="match status" value="1"/>
</dbReference>
<feature type="compositionally biased region" description="Polar residues" evidence="12">
    <location>
        <begin position="219"/>
        <end position="228"/>
    </location>
</feature>
<keyword evidence="7" id="KW-0805">Transcription regulation</keyword>
<dbReference type="GO" id="GO:0000981">
    <property type="term" value="F:DNA-binding transcription factor activity, RNA polymerase II-specific"/>
    <property type="evidence" value="ECO:0007669"/>
    <property type="project" value="TreeGrafter"/>
</dbReference>
<organism evidence="14 15">
    <name type="scientific">Labrus bergylta</name>
    <name type="common">ballan wrasse</name>
    <dbReference type="NCBI Taxonomy" id="56723"/>
    <lineage>
        <taxon>Eukaryota</taxon>
        <taxon>Metazoa</taxon>
        <taxon>Chordata</taxon>
        <taxon>Craniata</taxon>
        <taxon>Vertebrata</taxon>
        <taxon>Euteleostomi</taxon>
        <taxon>Actinopterygii</taxon>
        <taxon>Neopterygii</taxon>
        <taxon>Teleostei</taxon>
        <taxon>Neoteleostei</taxon>
        <taxon>Acanthomorphata</taxon>
        <taxon>Eupercaria</taxon>
        <taxon>Labriformes</taxon>
        <taxon>Labridae</taxon>
        <taxon>Labrus</taxon>
    </lineage>
</organism>
<keyword evidence="8" id="KW-0238">DNA-binding</keyword>
<dbReference type="InterPro" id="IPR036236">
    <property type="entry name" value="Znf_C2H2_sf"/>
</dbReference>
<proteinExistence type="inferred from homology"/>
<feature type="domain" description="C2H2-type" evidence="13">
    <location>
        <begin position="418"/>
        <end position="445"/>
    </location>
</feature>
<keyword evidence="3" id="KW-0479">Metal-binding</keyword>
<evidence type="ECO:0000313" key="14">
    <source>
        <dbReference type="Ensembl" id="ENSLBEP00000032423.1"/>
    </source>
</evidence>
<keyword evidence="5 11" id="KW-0863">Zinc-finger</keyword>
<evidence type="ECO:0000313" key="15">
    <source>
        <dbReference type="Proteomes" id="UP000261660"/>
    </source>
</evidence>
<evidence type="ECO:0000256" key="11">
    <source>
        <dbReference type="PROSITE-ProRule" id="PRU00042"/>
    </source>
</evidence>
<comment type="subcellular location">
    <subcellularLocation>
        <location evidence="1">Nucleus</location>
    </subcellularLocation>
</comment>
<dbReference type="Pfam" id="PF00096">
    <property type="entry name" value="zf-C2H2"/>
    <property type="match status" value="3"/>
</dbReference>
<keyword evidence="9" id="KW-0804">Transcription</keyword>
<dbReference type="AlphaFoldDB" id="A0A3Q3GPK1"/>
<dbReference type="Gene3D" id="3.30.160.60">
    <property type="entry name" value="Classic Zinc Finger"/>
    <property type="match status" value="3"/>
</dbReference>
<feature type="region of interest" description="Disordered" evidence="12">
    <location>
        <begin position="48"/>
        <end position="71"/>
    </location>
</feature>
<dbReference type="PROSITE" id="PS00028">
    <property type="entry name" value="ZINC_FINGER_C2H2_1"/>
    <property type="match status" value="5"/>
</dbReference>
<feature type="domain" description="C2H2-type" evidence="13">
    <location>
        <begin position="390"/>
        <end position="417"/>
    </location>
</feature>
<dbReference type="GO" id="GO:0005634">
    <property type="term" value="C:nucleus"/>
    <property type="evidence" value="ECO:0007669"/>
    <property type="project" value="UniProtKB-SubCell"/>
</dbReference>
<keyword evidence="4" id="KW-0677">Repeat</keyword>
<dbReference type="GO" id="GO:0043565">
    <property type="term" value="F:sequence-specific DNA binding"/>
    <property type="evidence" value="ECO:0007669"/>
    <property type="project" value="TreeGrafter"/>
</dbReference>
<dbReference type="OrthoDB" id="8685330at2759"/>
<evidence type="ECO:0000256" key="1">
    <source>
        <dbReference type="ARBA" id="ARBA00004123"/>
    </source>
</evidence>
<dbReference type="STRING" id="56723.ENSLBEP00000032423"/>
<feature type="domain" description="C2H2-type" evidence="13">
    <location>
        <begin position="335"/>
        <end position="362"/>
    </location>
</feature>
<feature type="region of interest" description="Disordered" evidence="12">
    <location>
        <begin position="165"/>
        <end position="277"/>
    </location>
</feature>
<evidence type="ECO:0000256" key="5">
    <source>
        <dbReference type="ARBA" id="ARBA00022771"/>
    </source>
</evidence>
<evidence type="ECO:0000256" key="12">
    <source>
        <dbReference type="SAM" id="MobiDB-lite"/>
    </source>
</evidence>
<feature type="domain" description="C2H2-type" evidence="13">
    <location>
        <begin position="287"/>
        <end position="314"/>
    </location>
</feature>
<sequence length="481" mass="54332">MLKLHTLRMFVDQRLSAATDDILRHFASVISEYEREVFRLREEIDRQKRGRMEATGRPEDEPGDEPGDEPAGVFITEEEEQTRGQSFSPLIKQEGGRASGLDGTVITPMQSLDWLRLRLDTVQNPLSNQTQSVVVGGDVRLNPVGNTQEVLVVKQELDEGLEASLRADTGEEEKQERAQGSYLNITNEGGGASGPGELMTRFTQSPDWQMESYKDEGSPLSSHIQSLRSPPHMKPEPGETDLPEDLNQDSVGHSESTTEDSDEAPLEPGVHRTLGAWTGPPVEQELLVCRGCDRQFSSKQTLKKHVRRNLSQDQDLMSCSLRRQQVPFQKPDKSFTCRLCRMSFNTLGILVRHTENHCKEPESRCGVCGDCLESTKTLRDHLRSHKELGCTCDVCGIKCSSIRRMEIHKRVHTGEKPYQCEVCSKDFARKESLERHLKVHRGGRLHTCGLCRKAFTRREDLFLHLMTFHPDLPVGSEWTTC</sequence>
<protein>
    <submittedName>
        <fullName evidence="14">Zinc finger protein 691-like</fullName>
    </submittedName>
</protein>
<keyword evidence="6" id="KW-0862">Zinc</keyword>
<dbReference type="GO" id="GO:0008270">
    <property type="term" value="F:zinc ion binding"/>
    <property type="evidence" value="ECO:0007669"/>
    <property type="project" value="UniProtKB-KW"/>
</dbReference>
<evidence type="ECO:0000256" key="6">
    <source>
        <dbReference type="ARBA" id="ARBA00022833"/>
    </source>
</evidence>